<dbReference type="EMBL" id="JACHEO010000003">
    <property type="protein sequence ID" value="MBB5347274.1"/>
    <property type="molecule type" value="Genomic_DNA"/>
</dbReference>
<dbReference type="RefSeq" id="WP_183348894.1">
    <property type="nucleotide sequence ID" value="NZ_JACHEO010000003.1"/>
</dbReference>
<gene>
    <name evidence="3" type="ORF">HNQ81_000987</name>
</gene>
<keyword evidence="2" id="KW-1133">Transmembrane helix</keyword>
<evidence type="ECO:0000313" key="4">
    <source>
        <dbReference type="Proteomes" id="UP000539642"/>
    </source>
</evidence>
<proteinExistence type="predicted"/>
<protein>
    <recommendedName>
        <fullName evidence="5">Arginine N-succinyltransferase</fullName>
    </recommendedName>
</protein>
<evidence type="ECO:0000256" key="1">
    <source>
        <dbReference type="SAM" id="MobiDB-lite"/>
    </source>
</evidence>
<reference evidence="3 4" key="1">
    <citation type="submission" date="2020-08" db="EMBL/GenBank/DDBJ databases">
        <title>Genomic Encyclopedia of Type Strains, Phase IV (KMG-IV): sequencing the most valuable type-strain genomes for metagenomic binning, comparative biology and taxonomic classification.</title>
        <authorList>
            <person name="Goeker M."/>
        </authorList>
    </citation>
    <scope>NUCLEOTIDE SEQUENCE [LARGE SCALE GENOMIC DNA]</scope>
    <source>
        <strain evidence="3 4">DSM 28570</strain>
    </source>
</reference>
<keyword evidence="2" id="KW-0812">Transmembrane</keyword>
<keyword evidence="2" id="KW-0472">Membrane</keyword>
<feature type="region of interest" description="Disordered" evidence="1">
    <location>
        <begin position="70"/>
        <end position="90"/>
    </location>
</feature>
<evidence type="ECO:0000313" key="3">
    <source>
        <dbReference type="EMBL" id="MBB5347274.1"/>
    </source>
</evidence>
<dbReference type="Proteomes" id="UP000539642">
    <property type="component" value="Unassembled WGS sequence"/>
</dbReference>
<name>A0A840UV44_9BACT</name>
<dbReference type="AlphaFoldDB" id="A0A840UV44"/>
<comment type="caution">
    <text evidence="3">The sequence shown here is derived from an EMBL/GenBank/DDBJ whole genome shotgun (WGS) entry which is preliminary data.</text>
</comment>
<evidence type="ECO:0000256" key="2">
    <source>
        <dbReference type="SAM" id="Phobius"/>
    </source>
</evidence>
<feature type="compositionally biased region" description="Low complexity" evidence="1">
    <location>
        <begin position="79"/>
        <end position="89"/>
    </location>
</feature>
<organism evidence="3 4">
    <name type="scientific">Desulfoprunum benzoelyticum</name>
    <dbReference type="NCBI Taxonomy" id="1506996"/>
    <lineage>
        <taxon>Bacteria</taxon>
        <taxon>Pseudomonadati</taxon>
        <taxon>Thermodesulfobacteriota</taxon>
        <taxon>Desulfobulbia</taxon>
        <taxon>Desulfobulbales</taxon>
        <taxon>Desulfobulbaceae</taxon>
        <taxon>Desulfoprunum</taxon>
    </lineage>
</organism>
<accession>A0A840UV44</accession>
<feature type="transmembrane region" description="Helical" evidence="2">
    <location>
        <begin position="12"/>
        <end position="34"/>
    </location>
</feature>
<evidence type="ECO:0008006" key="5">
    <source>
        <dbReference type="Google" id="ProtNLM"/>
    </source>
</evidence>
<sequence length="235" mass="25309">MEQQQPPSGLSGLQITGIVIAAMLVTMVATLFIIKMWLFPSPFKPTVLSPAEEKRLEVKLEKFEQFGTFTPPVAPGSAPPSAAGRGKASVPAGQLEPEAYSEDGASREIKLSEREVNAMIAKNTDLASKVAIDFANDLVSLRMLLPVDPDFPFFGGKTLRVRAGAEIAFRENMPVVILRGISIMGVPVPNAWMGNLKNIDLVKVFGSEPGFWKGFAAGVASIQVQEGDLQIVLKE</sequence>
<keyword evidence="4" id="KW-1185">Reference proteome</keyword>